<feature type="transmembrane region" description="Helical" evidence="1">
    <location>
        <begin position="5"/>
        <end position="25"/>
    </location>
</feature>
<reference evidence="2 3" key="1">
    <citation type="submission" date="2021-03" db="EMBL/GenBank/DDBJ databases">
        <title>Human Oral Microbial Genomes.</title>
        <authorList>
            <person name="Johnston C.D."/>
            <person name="Chen T."/>
            <person name="Dewhirst F.E."/>
        </authorList>
    </citation>
    <scope>NUCLEOTIDE SEQUENCE [LARGE SCALE GENOMIC DNA]</scope>
    <source>
        <strain evidence="2 3">DSMZ 100122</strain>
    </source>
</reference>
<keyword evidence="1" id="KW-0812">Transmembrane</keyword>
<feature type="transmembrane region" description="Helical" evidence="1">
    <location>
        <begin position="296"/>
        <end position="316"/>
    </location>
</feature>
<feature type="transmembrane region" description="Helical" evidence="1">
    <location>
        <begin position="244"/>
        <end position="273"/>
    </location>
</feature>
<sequence length="656" mass="68936">MLKSIIRMTAVVTVIITAMLSYTQLSFLEKDYPLGTQYSGTILFSDSSLSRAEILDGMRHISREQGIEIYLGTPGKSDPFHGLDLYSLGDSQPDQPIDISWLSLYRHGKLYPASELGDTNLSAVYAVKGSDAGVAALTRWAIDQEATTVGWGLGGPLALFASGLVYGGAGIPLVALVVLGITVVLAWYAARAESRAVRLLAGTSAFRIQAQDMVGWLRIAVPVAALGMLAVGAGFALTRGIGNGLAMAGVVGGYLVALGGVVVVFGVVASVLTRPSVASLALRTPPEARFEFPSQLLKAVTLALGLAALPALLLHIGSSLHQADIQGRVTPLTGYVSQAVGGATVEKLDSSIDDLDRFIAAADATGTVAYAEIVNRDDPAPEFAAEGFDSLAVINARYAQLFGLSQDNGTLAPVAEETAERLVTALENTEAGDLRSGVRQKEKTLTANGLKAYRVVGDGGIVAPTGSGLGFLQARQPLLLVSEHISAALDDDALYAGLSSGYLMFGDVSVIDKAARETAVTSLLMDRSRVTDSALLSAQFAYQVAGSTGASIAVLLAAIAVSGWLSAQVYAANNARFIYPMLTYGRSWWSVLRHRIVAEVGIVTVTFALVSTVYLALAVAWSPVLLLGVACYLVYSAFCHQRAALAMIQRVTHRAH</sequence>
<dbReference type="EMBL" id="CP072384">
    <property type="protein sequence ID" value="QUC07860.1"/>
    <property type="molecule type" value="Genomic_DNA"/>
</dbReference>
<evidence type="ECO:0000313" key="3">
    <source>
        <dbReference type="Proteomes" id="UP000678513"/>
    </source>
</evidence>
<feature type="transmembrane region" description="Helical" evidence="1">
    <location>
        <begin position="216"/>
        <end position="238"/>
    </location>
</feature>
<proteinExistence type="predicted"/>
<keyword evidence="1" id="KW-0472">Membrane</keyword>
<feature type="transmembrane region" description="Helical" evidence="1">
    <location>
        <begin position="596"/>
        <end position="617"/>
    </location>
</feature>
<evidence type="ECO:0000256" key="1">
    <source>
        <dbReference type="SAM" id="Phobius"/>
    </source>
</evidence>
<name>A0ABX7Y4V0_9ACTN</name>
<dbReference type="RefSeq" id="WP_212322927.1">
    <property type="nucleotide sequence ID" value="NZ_AP024463.1"/>
</dbReference>
<organism evidence="2 3">
    <name type="scientific">Arachnia rubra</name>
    <dbReference type="NCBI Taxonomy" id="1547448"/>
    <lineage>
        <taxon>Bacteria</taxon>
        <taxon>Bacillati</taxon>
        <taxon>Actinomycetota</taxon>
        <taxon>Actinomycetes</taxon>
        <taxon>Propionibacteriales</taxon>
        <taxon>Propionibacteriaceae</taxon>
        <taxon>Arachnia</taxon>
    </lineage>
</organism>
<keyword evidence="1" id="KW-1133">Transmembrane helix</keyword>
<keyword evidence="3" id="KW-1185">Reference proteome</keyword>
<evidence type="ECO:0000313" key="2">
    <source>
        <dbReference type="EMBL" id="QUC07860.1"/>
    </source>
</evidence>
<dbReference type="Proteomes" id="UP000678513">
    <property type="component" value="Chromosome"/>
</dbReference>
<gene>
    <name evidence="2" type="ORF">J5A65_13225</name>
</gene>
<feature type="transmembrane region" description="Helical" evidence="1">
    <location>
        <begin position="164"/>
        <end position="190"/>
    </location>
</feature>
<feature type="transmembrane region" description="Helical" evidence="1">
    <location>
        <begin position="623"/>
        <end position="640"/>
    </location>
</feature>
<feature type="transmembrane region" description="Helical" evidence="1">
    <location>
        <begin position="552"/>
        <end position="575"/>
    </location>
</feature>
<accession>A0ABX7Y4V0</accession>
<protein>
    <submittedName>
        <fullName evidence="2">Uncharacterized protein</fullName>
    </submittedName>
</protein>